<gene>
    <name evidence="1" type="ORF">QFC19_007973</name>
</gene>
<evidence type="ECO:0000313" key="1">
    <source>
        <dbReference type="EMBL" id="KAJ9094365.1"/>
    </source>
</evidence>
<organism evidence="1 2">
    <name type="scientific">Naganishia cerealis</name>
    <dbReference type="NCBI Taxonomy" id="610337"/>
    <lineage>
        <taxon>Eukaryota</taxon>
        <taxon>Fungi</taxon>
        <taxon>Dikarya</taxon>
        <taxon>Basidiomycota</taxon>
        <taxon>Agaricomycotina</taxon>
        <taxon>Tremellomycetes</taxon>
        <taxon>Filobasidiales</taxon>
        <taxon>Filobasidiaceae</taxon>
        <taxon>Naganishia</taxon>
    </lineage>
</organism>
<evidence type="ECO:0000313" key="2">
    <source>
        <dbReference type="Proteomes" id="UP001241377"/>
    </source>
</evidence>
<reference evidence="1" key="1">
    <citation type="submission" date="2023-04" db="EMBL/GenBank/DDBJ databases">
        <title>Draft Genome sequencing of Naganishia species isolated from polar environments using Oxford Nanopore Technology.</title>
        <authorList>
            <person name="Leo P."/>
            <person name="Venkateswaran K."/>
        </authorList>
    </citation>
    <scope>NUCLEOTIDE SEQUENCE</scope>
    <source>
        <strain evidence="1">MNA-CCFEE 5261</strain>
    </source>
</reference>
<sequence length="519" mass="56433">MVGTNKAAKATTGKVLVNQYHLEGVTRLCYSKDGQVIYTAGTDSMVRVHNAAEIETGEPEFLDDHAEAVSCCVATDHSIVTGSVDGIVRRFDYPSNQLSGNITRAAGVPIHWLSVDNSGTRVAVCSEELLVKVVDIQDPMQILTISGISKPVRSTSWHPVQDMLTLVMTDGKIQVYEFVDDSPSCLKTVEGLAGAGKLEDELPCVVAWHPKGDYFVVPSRTHEIVIVDRDKWAKSGTFSTDGHDAEIGLLSWSPNGKYLASSARDDQLIVWNADTKKPVARMKTDGNIVSGLEFSPTDNTLSFTTTGGNFYVWQDVIPSDLPHPAKAARNANGLDMLAEDDDVDGDDDLDNLILDDDAWIEHDEEEGVGHDGKTNYRVRGESVDEVAMKEMGSRFNDNQTGEQGIIYASNPENGQPSMIEYRAYDGDAKTAAWQASLEENEIAILVAAGGSRIDPDDVDLNNTGGVAVATSKGYVRFFTGTGLQRYIWRLGDEVVAMVASREMIFVVHREGGTSLDGAY</sequence>
<comment type="caution">
    <text evidence="1">The sequence shown here is derived from an EMBL/GenBank/DDBJ whole genome shotgun (WGS) entry which is preliminary data.</text>
</comment>
<keyword evidence="2" id="KW-1185">Reference proteome</keyword>
<dbReference type="Proteomes" id="UP001241377">
    <property type="component" value="Unassembled WGS sequence"/>
</dbReference>
<name>A0ACC2V616_9TREE</name>
<protein>
    <submittedName>
        <fullName evidence="1">Uncharacterized protein</fullName>
    </submittedName>
</protein>
<proteinExistence type="predicted"/>
<accession>A0ACC2V616</accession>
<dbReference type="EMBL" id="JASBWR010000112">
    <property type="protein sequence ID" value="KAJ9094365.1"/>
    <property type="molecule type" value="Genomic_DNA"/>
</dbReference>